<dbReference type="STRING" id="420778.A0A1S8B9Q1"/>
<name>A0A1S8B9Q1_9PEZI</name>
<evidence type="ECO:0000313" key="16">
    <source>
        <dbReference type="EMBL" id="OMP84260.1"/>
    </source>
</evidence>
<dbReference type="GO" id="GO:0045490">
    <property type="term" value="P:pectin catabolic process"/>
    <property type="evidence" value="ECO:0007669"/>
    <property type="project" value="UniProtKB-ARBA"/>
</dbReference>
<gene>
    <name evidence="16" type="ORF">BK809_0000065</name>
</gene>
<protein>
    <recommendedName>
        <fullName evidence="11">galacturonan 1,4-alpha-galacturonidase</fullName>
        <ecNumber evidence="11">3.2.1.67</ecNumber>
    </recommendedName>
    <alternativeName>
        <fullName evidence="13">Galacturan 1,4-alpha-galacturonidase</fullName>
    </alternativeName>
    <alternativeName>
        <fullName evidence="12">Poly(1,4-alpha-D-galacturonide)galacturonohydrolase</fullName>
    </alternativeName>
</protein>
<evidence type="ECO:0000256" key="15">
    <source>
        <dbReference type="RuleBase" id="RU361169"/>
    </source>
</evidence>
<dbReference type="GO" id="GO:0005576">
    <property type="term" value="C:extracellular region"/>
    <property type="evidence" value="ECO:0007669"/>
    <property type="project" value="UniProtKB-SubCell"/>
</dbReference>
<dbReference type="InterPro" id="IPR012334">
    <property type="entry name" value="Pectin_lyas_fold"/>
</dbReference>
<dbReference type="InterPro" id="IPR011050">
    <property type="entry name" value="Pectin_lyase_fold/virulence"/>
</dbReference>
<evidence type="ECO:0000256" key="7">
    <source>
        <dbReference type="ARBA" id="ARBA00023157"/>
    </source>
</evidence>
<keyword evidence="7" id="KW-1015">Disulfide bond</keyword>
<evidence type="ECO:0000256" key="14">
    <source>
        <dbReference type="ARBA" id="ARBA00048766"/>
    </source>
</evidence>
<comment type="caution">
    <text evidence="16">The sequence shown here is derived from an EMBL/GenBank/DDBJ whole genome shotgun (WGS) entry which is preliminary data.</text>
</comment>
<evidence type="ECO:0000256" key="8">
    <source>
        <dbReference type="ARBA" id="ARBA00023180"/>
    </source>
</evidence>
<evidence type="ECO:0000256" key="12">
    <source>
        <dbReference type="ARBA" id="ARBA00041604"/>
    </source>
</evidence>
<dbReference type="GO" id="GO:0047911">
    <property type="term" value="F:galacturan 1,4-alpha-galacturonidase activity"/>
    <property type="evidence" value="ECO:0007669"/>
    <property type="project" value="UniProtKB-EC"/>
</dbReference>
<evidence type="ECO:0000256" key="9">
    <source>
        <dbReference type="ARBA" id="ARBA00023295"/>
    </source>
</evidence>
<dbReference type="SMART" id="SM00710">
    <property type="entry name" value="PbH1"/>
    <property type="match status" value="6"/>
</dbReference>
<dbReference type="PANTHER" id="PTHR31736">
    <property type="match status" value="1"/>
</dbReference>
<dbReference type="AlphaFoldDB" id="A0A1S8B9Q1"/>
<dbReference type="Proteomes" id="UP000190776">
    <property type="component" value="Unassembled WGS sequence"/>
</dbReference>
<sequence length="370" mass="40738">MSGLASIDIDIQGAVAFTDDIPHWLDRAFDLGFQNATSFFKLGGSDVHVYGGGTIDGRGQAWWDNYAENKHDRRPVLFATVEMHGGSVSDLRLVNSPFWHNFVANSSEVVFTNISIRSVSDNENFEKNTDGWDIYRSDHITIQNSTVTNGDGASVPRNLPPFPPSPTNSNQRPADCVSFKPNSTNILVQNMSCNGTHGMSVGSLGQYPGRVDYVENVLVRNAAMYNSSEGARIKVWPDAFSEKSATLAGGGGRGRVRNVTYDGMWLDNVDYGLTVTQCYGQDDEEECFKHPSKLKITDVTFRNVRGRSNRVFSPIVAHLVCSSPDTCSNIVAENIDIRTINGSNLVTCRNMDEDLLDVNCVDWSKGYNPA</sequence>
<dbReference type="GO" id="GO:0004650">
    <property type="term" value="F:polygalacturonase activity"/>
    <property type="evidence" value="ECO:0007669"/>
    <property type="project" value="InterPro"/>
</dbReference>
<comment type="catalytic activity">
    <reaction evidence="14">
        <text>[(1-&gt;4)-alpha-D-galacturonosyl](n) + H2O = alpha-D-galacturonate + [(1-&gt;4)-alpha-D-galacturonosyl](n-1)</text>
        <dbReference type="Rhea" id="RHEA:14117"/>
        <dbReference type="Rhea" id="RHEA-COMP:14570"/>
        <dbReference type="Rhea" id="RHEA-COMP:14572"/>
        <dbReference type="ChEBI" id="CHEBI:15377"/>
        <dbReference type="ChEBI" id="CHEBI:58658"/>
        <dbReference type="ChEBI" id="CHEBI:140523"/>
        <dbReference type="EC" id="3.2.1.67"/>
    </reaction>
</comment>
<keyword evidence="8" id="KW-0325">Glycoprotein</keyword>
<comment type="subcellular location">
    <subcellularLocation>
        <location evidence="1">Secreted</location>
    </subcellularLocation>
</comment>
<comment type="similarity">
    <text evidence="2 15">Belongs to the glycosyl hydrolase 28 family.</text>
</comment>
<organism evidence="16 17">
    <name type="scientific">Diplodia seriata</name>
    <dbReference type="NCBI Taxonomy" id="420778"/>
    <lineage>
        <taxon>Eukaryota</taxon>
        <taxon>Fungi</taxon>
        <taxon>Dikarya</taxon>
        <taxon>Ascomycota</taxon>
        <taxon>Pezizomycotina</taxon>
        <taxon>Dothideomycetes</taxon>
        <taxon>Dothideomycetes incertae sedis</taxon>
        <taxon>Botryosphaeriales</taxon>
        <taxon>Botryosphaeriaceae</taxon>
        <taxon>Diplodia</taxon>
    </lineage>
</organism>
<evidence type="ECO:0000256" key="6">
    <source>
        <dbReference type="ARBA" id="ARBA00022801"/>
    </source>
</evidence>
<keyword evidence="4" id="KW-0732">Signal</keyword>
<keyword evidence="6 15" id="KW-0378">Hydrolase</keyword>
<evidence type="ECO:0000256" key="11">
    <source>
        <dbReference type="ARBA" id="ARBA00038933"/>
    </source>
</evidence>
<evidence type="ECO:0000256" key="10">
    <source>
        <dbReference type="ARBA" id="ARBA00023316"/>
    </source>
</evidence>
<keyword evidence="10" id="KW-0961">Cell wall biogenesis/degradation</keyword>
<accession>A0A1S8B9Q1</accession>
<proteinExistence type="inferred from homology"/>
<evidence type="ECO:0000256" key="5">
    <source>
        <dbReference type="ARBA" id="ARBA00022737"/>
    </source>
</evidence>
<dbReference type="InterPro" id="IPR006626">
    <property type="entry name" value="PbH1"/>
</dbReference>
<evidence type="ECO:0000256" key="2">
    <source>
        <dbReference type="ARBA" id="ARBA00008834"/>
    </source>
</evidence>
<dbReference type="InterPro" id="IPR000743">
    <property type="entry name" value="Glyco_hydro_28"/>
</dbReference>
<dbReference type="EC" id="3.2.1.67" evidence="11"/>
<keyword evidence="5" id="KW-0677">Repeat</keyword>
<evidence type="ECO:0000256" key="4">
    <source>
        <dbReference type="ARBA" id="ARBA00022729"/>
    </source>
</evidence>
<dbReference type="SUPFAM" id="SSF51126">
    <property type="entry name" value="Pectin lyase-like"/>
    <property type="match status" value="1"/>
</dbReference>
<dbReference type="Gene3D" id="2.160.20.10">
    <property type="entry name" value="Single-stranded right-handed beta-helix, Pectin lyase-like"/>
    <property type="match status" value="1"/>
</dbReference>
<evidence type="ECO:0000256" key="3">
    <source>
        <dbReference type="ARBA" id="ARBA00022525"/>
    </source>
</evidence>
<dbReference type="Pfam" id="PF00295">
    <property type="entry name" value="Glyco_hydro_28"/>
    <property type="match status" value="2"/>
</dbReference>
<keyword evidence="3" id="KW-0964">Secreted</keyword>
<evidence type="ECO:0000256" key="1">
    <source>
        <dbReference type="ARBA" id="ARBA00004613"/>
    </source>
</evidence>
<dbReference type="EMBL" id="MSZU01000098">
    <property type="protein sequence ID" value="OMP84260.1"/>
    <property type="molecule type" value="Genomic_DNA"/>
</dbReference>
<reference evidence="16 17" key="1">
    <citation type="submission" date="2017-01" db="EMBL/GenBank/DDBJ databases">
        <title>Draft genome sequence of Diplodia seriata F98.1, a fungal species involved in grapevine trunk diseases.</title>
        <authorList>
            <person name="Robert-Siegwald G."/>
            <person name="Vallet J."/>
            <person name="Abou-Mansour E."/>
            <person name="Xu J."/>
            <person name="Rey P."/>
            <person name="Bertsch C."/>
            <person name="Rego C."/>
            <person name="Larignon P."/>
            <person name="Fontaine F."/>
            <person name="Lebrun M.-H."/>
        </authorList>
    </citation>
    <scope>NUCLEOTIDE SEQUENCE [LARGE SCALE GENOMIC DNA]</scope>
    <source>
        <strain evidence="16 17">F98.1</strain>
    </source>
</reference>
<keyword evidence="9 15" id="KW-0326">Glycosidase</keyword>
<dbReference type="GO" id="GO:0071555">
    <property type="term" value="P:cell wall organization"/>
    <property type="evidence" value="ECO:0007669"/>
    <property type="project" value="UniProtKB-KW"/>
</dbReference>
<dbReference type="PANTHER" id="PTHR31736:SF14">
    <property type="entry name" value="EXOPOLYGALACTURONASE X-1-RELATED"/>
    <property type="match status" value="1"/>
</dbReference>
<evidence type="ECO:0000256" key="13">
    <source>
        <dbReference type="ARBA" id="ARBA00043142"/>
    </source>
</evidence>
<dbReference type="OrthoDB" id="187139at2759"/>
<evidence type="ECO:0000313" key="17">
    <source>
        <dbReference type="Proteomes" id="UP000190776"/>
    </source>
</evidence>